<feature type="domain" description="DUF7016" evidence="2">
    <location>
        <begin position="394"/>
        <end position="461"/>
    </location>
</feature>
<dbReference type="Proteomes" id="UP000468668">
    <property type="component" value="Unassembled WGS sequence"/>
</dbReference>
<dbReference type="Pfam" id="PF22707">
    <property type="entry name" value="S1CSD-TOTE-2"/>
    <property type="match status" value="2"/>
</dbReference>
<evidence type="ECO:0000259" key="2">
    <source>
        <dbReference type="Pfam" id="PF22858"/>
    </source>
</evidence>
<evidence type="ECO:0000313" key="4">
    <source>
        <dbReference type="Proteomes" id="UP000468668"/>
    </source>
</evidence>
<dbReference type="InterPro" id="IPR054283">
    <property type="entry name" value="DUF7017"/>
</dbReference>
<proteinExistence type="predicted"/>
<comment type="caution">
    <text evidence="3">The sequence shown here is derived from an EMBL/GenBank/DDBJ whole genome shotgun (WGS) entry which is preliminary data.</text>
</comment>
<protein>
    <submittedName>
        <fullName evidence="3">Uncharacterized protein</fullName>
    </submittedName>
</protein>
<reference evidence="3 4" key="1">
    <citation type="submission" date="2019-09" db="EMBL/GenBank/DDBJ databases">
        <title>Whole genome shotgun sequencing (WGS) of Ellagibacter isourolithinifaciens DSM 104140(T) and Adlercreutzia muris DSM 29508(T).</title>
        <authorList>
            <person name="Stoll D.A."/>
            <person name="Danylec N."/>
            <person name="Huch M."/>
        </authorList>
    </citation>
    <scope>NUCLEOTIDE SEQUENCE [LARGE SCALE GENOMIC DNA]</scope>
    <source>
        <strain evidence="3 4">DSM 104140</strain>
    </source>
</reference>
<dbReference type="Pfam" id="PF22858">
    <property type="entry name" value="DUF7016"/>
    <property type="match status" value="1"/>
</dbReference>
<evidence type="ECO:0000259" key="1">
    <source>
        <dbReference type="Pfam" id="PF22707"/>
    </source>
</evidence>
<dbReference type="InterPro" id="IPR054427">
    <property type="entry name" value="S1CSD-TOTE-2"/>
</dbReference>
<feature type="domain" description="TOTE conflict systems S1/CSD-like" evidence="1">
    <location>
        <begin position="475"/>
        <end position="534"/>
    </location>
</feature>
<keyword evidence="4" id="KW-1185">Reference proteome</keyword>
<name>A0A6N6NPI2_9ACTN</name>
<sequence>MLYTVDIARPLLIGLKADYQGSGMILNWLNIGADSWATFLGLPPEAIGAQAEQDDVASEAVLWTLYDELKRHAGDDQGRGLSLERFVQTLSLFRYFDHSSSEAREVLAYAVGKLVHIGWGCRKAKNLRGVQYLLQEAVQWPQGSMMHTGDVLLMFSKGLLDDAASIIKLAEWYGPTEYSSMDYEEKKDGDKTYPSLAQSFTSQYLEALMAQDRGGQPIATVEQKLRSANELQTLLDSGRCQSWKWESYKLGLLLTDIGLFEQSRARLANIVASEPRQAWAWAAYGRAWKNDSEEMYEQCLFKGLSVSNDVQTALSVHEEALQVFAKEGMFGHARAEAELIESFRAEHEWKPSAAVEWAKSEEWYRQNEPSDDCAEAYKRLSKDAEDILADMLPWTEFYAEWEDRDKGIVGIVISAGYDKTNSLIANRELVHGSLADRLEVGRCYRGHCGPEKKAILGKVEEWPQAEISKFFLGNYSGLIDIIRDFGFVRGKPDNVWVSPTLLKGLNAKQYQKVSGSCRRVFRKDKSWAWEASSIELGEDPAAESFERVFEGYLDVARKGFGFIDDCFVPASLVDLAGRRSYVRVKAKKSWDSKKNHWSWSAFELLDGEEDDWD</sequence>
<evidence type="ECO:0000313" key="3">
    <source>
        <dbReference type="EMBL" id="KAB1636153.1"/>
    </source>
</evidence>
<dbReference type="InterPro" id="IPR054282">
    <property type="entry name" value="DUF7016"/>
</dbReference>
<dbReference type="AlphaFoldDB" id="A0A6N6NPI2"/>
<dbReference type="EMBL" id="WAJR01000035">
    <property type="protein sequence ID" value="KAB1636153.1"/>
    <property type="molecule type" value="Genomic_DNA"/>
</dbReference>
<gene>
    <name evidence="3" type="ORF">F8C90_09970</name>
</gene>
<organism evidence="3 4">
    <name type="scientific">Ellagibacter isourolithinifaciens</name>
    <dbReference type="NCBI Taxonomy" id="2137581"/>
    <lineage>
        <taxon>Bacteria</taxon>
        <taxon>Bacillati</taxon>
        <taxon>Actinomycetota</taxon>
        <taxon>Coriobacteriia</taxon>
        <taxon>Eggerthellales</taxon>
        <taxon>Eggerthellaceae</taxon>
        <taxon>Ellagibacter</taxon>
    </lineage>
</organism>
<feature type="domain" description="TOTE conflict systems S1/CSD-like" evidence="1">
    <location>
        <begin position="548"/>
        <end position="604"/>
    </location>
</feature>
<dbReference type="Pfam" id="PF22860">
    <property type="entry name" value="DUF7017"/>
    <property type="match status" value="1"/>
</dbReference>
<accession>A0A6N6NPI2</accession>